<evidence type="ECO:0000256" key="5">
    <source>
        <dbReference type="ARBA" id="ARBA00022989"/>
    </source>
</evidence>
<feature type="transmembrane region" description="Helical" evidence="7">
    <location>
        <begin position="112"/>
        <end position="130"/>
    </location>
</feature>
<accession>A0A2S1LT84</accession>
<keyword evidence="6 7" id="KW-0472">Membrane</keyword>
<protein>
    <submittedName>
        <fullName evidence="8">DoxX family protein</fullName>
    </submittedName>
</protein>
<keyword evidence="5 7" id="KW-1133">Transmembrane helix</keyword>
<evidence type="ECO:0000256" key="2">
    <source>
        <dbReference type="ARBA" id="ARBA00006679"/>
    </source>
</evidence>
<dbReference type="EMBL" id="CP020919">
    <property type="protein sequence ID" value="AWG26892.1"/>
    <property type="molecule type" value="Genomic_DNA"/>
</dbReference>
<evidence type="ECO:0000313" key="9">
    <source>
        <dbReference type="Proteomes" id="UP000244677"/>
    </source>
</evidence>
<dbReference type="Proteomes" id="UP000244677">
    <property type="component" value="Chromosome"/>
</dbReference>
<comment type="subcellular location">
    <subcellularLocation>
        <location evidence="1">Cell membrane</location>
        <topology evidence="1">Multi-pass membrane protein</topology>
    </subcellularLocation>
</comment>
<dbReference type="InterPro" id="IPR051907">
    <property type="entry name" value="DoxX-like_oxidoreductase"/>
</dbReference>
<feature type="transmembrane region" description="Helical" evidence="7">
    <location>
        <begin position="52"/>
        <end position="75"/>
    </location>
</feature>
<feature type="transmembrane region" description="Helical" evidence="7">
    <location>
        <begin position="12"/>
        <end position="32"/>
    </location>
</feature>
<dbReference type="InterPro" id="IPR032808">
    <property type="entry name" value="DoxX"/>
</dbReference>
<evidence type="ECO:0000256" key="3">
    <source>
        <dbReference type="ARBA" id="ARBA00022475"/>
    </source>
</evidence>
<dbReference type="KEGG" id="fki:FK004_17475"/>
<dbReference type="PANTHER" id="PTHR33452:SF1">
    <property type="entry name" value="INNER MEMBRANE PROTEIN YPHA-RELATED"/>
    <property type="match status" value="1"/>
</dbReference>
<evidence type="ECO:0000256" key="7">
    <source>
        <dbReference type="SAM" id="Phobius"/>
    </source>
</evidence>
<name>A0A2S1LT84_9FLAO</name>
<reference evidence="8 9" key="1">
    <citation type="submission" date="2017-04" db="EMBL/GenBank/DDBJ databases">
        <title>Complete genome sequence of Flavobacterium kingsejong AJ004.</title>
        <authorList>
            <person name="Lee P.C."/>
        </authorList>
    </citation>
    <scope>NUCLEOTIDE SEQUENCE [LARGE SCALE GENOMIC DNA]</scope>
    <source>
        <strain evidence="8 9">AJ004</strain>
    </source>
</reference>
<dbReference type="RefSeq" id="WP_108738391.1">
    <property type="nucleotide sequence ID" value="NZ_CP020919.1"/>
</dbReference>
<gene>
    <name evidence="8" type="ORF">FK004_17475</name>
</gene>
<keyword evidence="4 7" id="KW-0812">Transmembrane</keyword>
<dbReference type="Pfam" id="PF07681">
    <property type="entry name" value="DoxX"/>
    <property type="match status" value="1"/>
</dbReference>
<feature type="transmembrane region" description="Helical" evidence="7">
    <location>
        <begin position="82"/>
        <end position="100"/>
    </location>
</feature>
<keyword evidence="9" id="KW-1185">Reference proteome</keyword>
<dbReference type="PANTHER" id="PTHR33452">
    <property type="entry name" value="OXIDOREDUCTASE CATD-RELATED"/>
    <property type="match status" value="1"/>
</dbReference>
<evidence type="ECO:0000256" key="6">
    <source>
        <dbReference type="ARBA" id="ARBA00023136"/>
    </source>
</evidence>
<evidence type="ECO:0000313" key="8">
    <source>
        <dbReference type="EMBL" id="AWG26892.1"/>
    </source>
</evidence>
<evidence type="ECO:0000256" key="4">
    <source>
        <dbReference type="ARBA" id="ARBA00022692"/>
    </source>
</evidence>
<dbReference type="OrthoDB" id="9813193at2"/>
<evidence type="ECO:0000256" key="1">
    <source>
        <dbReference type="ARBA" id="ARBA00004651"/>
    </source>
</evidence>
<sequence>MKRIFSTSANKGLYHIALFIVRATVSVFMLVHGLQKLNMLLSGGPVKFPDPLGVGITNSLTLAVFAEVLCSIFIFIGLATRIVVFPLIITMFVIVFVVHGMDGFEVRELPSLYLLVYLFLLVTGSGKFSVDHFISRRDKYPAY</sequence>
<keyword evidence="3" id="KW-1003">Cell membrane</keyword>
<comment type="similarity">
    <text evidence="2">Belongs to the DoxX family.</text>
</comment>
<proteinExistence type="inferred from homology"/>
<organism evidence="8 9">
    <name type="scientific">Flavobacterium kingsejongi</name>
    <dbReference type="NCBI Taxonomy" id="1678728"/>
    <lineage>
        <taxon>Bacteria</taxon>
        <taxon>Pseudomonadati</taxon>
        <taxon>Bacteroidota</taxon>
        <taxon>Flavobacteriia</taxon>
        <taxon>Flavobacteriales</taxon>
        <taxon>Flavobacteriaceae</taxon>
        <taxon>Flavobacterium</taxon>
    </lineage>
</organism>
<dbReference type="GO" id="GO:0005886">
    <property type="term" value="C:plasma membrane"/>
    <property type="evidence" value="ECO:0007669"/>
    <property type="project" value="UniProtKB-SubCell"/>
</dbReference>
<dbReference type="AlphaFoldDB" id="A0A2S1LT84"/>